<dbReference type="EMBL" id="LACB01000360">
    <property type="protein sequence ID" value="KAJ9484207.1"/>
    <property type="molecule type" value="Genomic_DNA"/>
</dbReference>
<reference evidence="1" key="2">
    <citation type="journal article" date="2016" name="Fungal Biol.">
        <title>Ochratoxin A production by Penicillium thymicola.</title>
        <authorList>
            <person name="Nguyen H.D.T."/>
            <person name="McMullin D.R."/>
            <person name="Ponomareva E."/>
            <person name="Riley R."/>
            <person name="Pomraning K.R."/>
            <person name="Baker S.E."/>
            <person name="Seifert K.A."/>
        </authorList>
    </citation>
    <scope>NUCLEOTIDE SEQUENCE</scope>
    <source>
        <strain evidence="1">DAOM 180753</strain>
    </source>
</reference>
<sequence>MKTSLKHICCSILFVSIRGRQKPHIQSNKEESSPLVVFLTERVPALHPPEHRTRPHFLLDTFQRTDSCRSRTILGELDN</sequence>
<accession>A0AAI9TBE8</accession>
<organism evidence="1 2">
    <name type="scientific">Penicillium thymicola</name>
    <dbReference type="NCBI Taxonomy" id="293382"/>
    <lineage>
        <taxon>Eukaryota</taxon>
        <taxon>Fungi</taxon>
        <taxon>Dikarya</taxon>
        <taxon>Ascomycota</taxon>
        <taxon>Pezizomycotina</taxon>
        <taxon>Eurotiomycetes</taxon>
        <taxon>Eurotiomycetidae</taxon>
        <taxon>Eurotiales</taxon>
        <taxon>Aspergillaceae</taxon>
        <taxon>Penicillium</taxon>
    </lineage>
</organism>
<evidence type="ECO:0000313" key="2">
    <source>
        <dbReference type="Proteomes" id="UP001227192"/>
    </source>
</evidence>
<gene>
    <name evidence="1" type="ORF">VN97_g9170</name>
</gene>
<dbReference type="Proteomes" id="UP001227192">
    <property type="component" value="Unassembled WGS sequence"/>
</dbReference>
<evidence type="ECO:0000313" key="1">
    <source>
        <dbReference type="EMBL" id="KAJ9484207.1"/>
    </source>
</evidence>
<protein>
    <submittedName>
        <fullName evidence="1">Uncharacterized protein</fullName>
    </submittedName>
</protein>
<name>A0AAI9TBE8_PENTH</name>
<comment type="caution">
    <text evidence="1">The sequence shown here is derived from an EMBL/GenBank/DDBJ whole genome shotgun (WGS) entry which is preliminary data.</text>
</comment>
<proteinExistence type="predicted"/>
<reference evidence="1" key="1">
    <citation type="submission" date="2015-06" db="EMBL/GenBank/DDBJ databases">
        <authorList>
            <person name="Nguyen H."/>
        </authorList>
    </citation>
    <scope>NUCLEOTIDE SEQUENCE</scope>
    <source>
        <strain evidence="1">DAOM 180753</strain>
    </source>
</reference>
<dbReference type="AlphaFoldDB" id="A0AAI9TBE8"/>
<keyword evidence="2" id="KW-1185">Reference proteome</keyword>